<gene>
    <name evidence="2" type="ORF">MNBD_GAMMA01-1305</name>
</gene>
<dbReference type="Gene3D" id="3.90.320.10">
    <property type="match status" value="1"/>
</dbReference>
<dbReference type="InterPro" id="IPR019080">
    <property type="entry name" value="YqaJ_viral_recombinase"/>
</dbReference>
<dbReference type="SUPFAM" id="SSF52980">
    <property type="entry name" value="Restriction endonuclease-like"/>
    <property type="match status" value="1"/>
</dbReference>
<dbReference type="InterPro" id="IPR011604">
    <property type="entry name" value="PDDEXK-like_dom_sf"/>
</dbReference>
<reference evidence="2" key="1">
    <citation type="submission" date="2018-06" db="EMBL/GenBank/DDBJ databases">
        <authorList>
            <person name="Zhirakovskaya E."/>
        </authorList>
    </citation>
    <scope>NUCLEOTIDE SEQUENCE</scope>
</reference>
<feature type="domain" description="YqaJ viral recombinase" evidence="1">
    <location>
        <begin position="12"/>
        <end position="151"/>
    </location>
</feature>
<sequence>MIALDVKQGGEEWLDARIGIPTASNFKKIITTKGAISDQRTTLLFDLVEERLLGVKKKTYESAAMNRGVELEPEARDFFQFASELHVEEVGLCYFDERKDRGCSPDGLIGKTQGFEAKCPSLAVHAKYLESNKLPTEHFQQVQGCLYITGRDQWHFFSYFPGVKPFHIIVERDEMWIAKLSKALDDFNIELNEIYKNLSEG</sequence>
<dbReference type="EMBL" id="UOEW01000214">
    <property type="protein sequence ID" value="VAW38907.1"/>
    <property type="molecule type" value="Genomic_DNA"/>
</dbReference>
<evidence type="ECO:0000313" key="2">
    <source>
        <dbReference type="EMBL" id="VAW38907.1"/>
    </source>
</evidence>
<dbReference type="CDD" id="cd22343">
    <property type="entry name" value="PDDEXK_lambda_exonuclease-like"/>
    <property type="match status" value="1"/>
</dbReference>
<dbReference type="AlphaFoldDB" id="A0A3B0VKM6"/>
<proteinExistence type="predicted"/>
<dbReference type="PANTHER" id="PTHR46609">
    <property type="entry name" value="EXONUCLEASE, PHAGE-TYPE/RECB, C-TERMINAL DOMAIN-CONTAINING PROTEIN"/>
    <property type="match status" value="1"/>
</dbReference>
<accession>A0A3B0VKM6</accession>
<dbReference type="Pfam" id="PF09588">
    <property type="entry name" value="YqaJ"/>
    <property type="match status" value="1"/>
</dbReference>
<dbReference type="PANTHER" id="PTHR46609:SF8">
    <property type="entry name" value="YQAJ VIRAL RECOMBINASE DOMAIN-CONTAINING PROTEIN"/>
    <property type="match status" value="1"/>
</dbReference>
<dbReference type="InterPro" id="IPR051703">
    <property type="entry name" value="NF-kappa-B_Signaling_Reg"/>
</dbReference>
<name>A0A3B0VKM6_9ZZZZ</name>
<protein>
    <recommendedName>
        <fullName evidence="1">YqaJ viral recombinase domain-containing protein</fullName>
    </recommendedName>
</protein>
<dbReference type="InterPro" id="IPR011335">
    <property type="entry name" value="Restrct_endonuc-II-like"/>
</dbReference>
<evidence type="ECO:0000259" key="1">
    <source>
        <dbReference type="Pfam" id="PF09588"/>
    </source>
</evidence>
<organism evidence="2">
    <name type="scientific">hydrothermal vent metagenome</name>
    <dbReference type="NCBI Taxonomy" id="652676"/>
    <lineage>
        <taxon>unclassified sequences</taxon>
        <taxon>metagenomes</taxon>
        <taxon>ecological metagenomes</taxon>
    </lineage>
</organism>